<reference evidence="9" key="1">
    <citation type="journal article" date="2023" name="Plant J.">
        <title>The genome of the king protea, Protea cynaroides.</title>
        <authorList>
            <person name="Chang J."/>
            <person name="Duong T.A."/>
            <person name="Schoeman C."/>
            <person name="Ma X."/>
            <person name="Roodt D."/>
            <person name="Barker N."/>
            <person name="Li Z."/>
            <person name="Van de Peer Y."/>
            <person name="Mizrachi E."/>
        </authorList>
    </citation>
    <scope>NUCLEOTIDE SEQUENCE</scope>
    <source>
        <tissue evidence="9">Young leaves</tissue>
    </source>
</reference>
<dbReference type="OrthoDB" id="1843677at2759"/>
<dbReference type="PROSITE" id="PS51782">
    <property type="entry name" value="LYSM"/>
    <property type="match status" value="1"/>
</dbReference>
<keyword evidence="7" id="KW-1015">Disulfide bond</keyword>
<dbReference type="AlphaFoldDB" id="A0A9Q0H875"/>
<keyword evidence="6" id="KW-0472">Membrane</keyword>
<dbReference type="InterPro" id="IPR056562">
    <property type="entry name" value="LysM2_CERK1_LYK3_4_5"/>
</dbReference>
<name>A0A9Q0H875_9MAGN</name>
<keyword evidence="5" id="KW-1133">Transmembrane helix</keyword>
<evidence type="ECO:0000256" key="7">
    <source>
        <dbReference type="ARBA" id="ARBA00023157"/>
    </source>
</evidence>
<keyword evidence="3" id="KW-0812">Transmembrane</keyword>
<dbReference type="Gene3D" id="3.10.350.10">
    <property type="entry name" value="LysM domain"/>
    <property type="match status" value="1"/>
</dbReference>
<keyword evidence="10" id="KW-1185">Reference proteome</keyword>
<evidence type="ECO:0000259" key="8">
    <source>
        <dbReference type="PROSITE" id="PS51782"/>
    </source>
</evidence>
<dbReference type="InterPro" id="IPR018392">
    <property type="entry name" value="LysM"/>
</dbReference>
<comment type="subcellular location">
    <subcellularLocation>
        <location evidence="1">Cell membrane</location>
        <topology evidence="1">Single-pass membrane protein</topology>
    </subcellularLocation>
</comment>
<dbReference type="InterPro" id="IPR036779">
    <property type="entry name" value="LysM_dom_sf"/>
</dbReference>
<proteinExistence type="predicted"/>
<dbReference type="PANTHER" id="PTHR46204">
    <property type="entry name" value="CHITIN ELICITOR RECEPTOR KINASE 1-RELATED"/>
    <property type="match status" value="1"/>
</dbReference>
<dbReference type="EMBL" id="JAMYWD010000009">
    <property type="protein sequence ID" value="KAJ4961035.1"/>
    <property type="molecule type" value="Genomic_DNA"/>
</dbReference>
<feature type="domain" description="LysM" evidence="8">
    <location>
        <begin position="89"/>
        <end position="139"/>
    </location>
</feature>
<dbReference type="PANTHER" id="PTHR46204:SF2">
    <property type="entry name" value="CHITIN ELICITOR RECEPTOR KINASE 1"/>
    <property type="match status" value="1"/>
</dbReference>
<dbReference type="CDD" id="cd00118">
    <property type="entry name" value="LysM"/>
    <property type="match status" value="1"/>
</dbReference>
<evidence type="ECO:0000313" key="10">
    <source>
        <dbReference type="Proteomes" id="UP001141806"/>
    </source>
</evidence>
<dbReference type="GO" id="GO:0045087">
    <property type="term" value="P:innate immune response"/>
    <property type="evidence" value="ECO:0007669"/>
    <property type="project" value="InterPro"/>
</dbReference>
<accession>A0A9Q0H875</accession>
<dbReference type="Pfam" id="PF23472">
    <property type="entry name" value="LysM2_CERK1_LYK3_4_5"/>
    <property type="match status" value="1"/>
</dbReference>
<organism evidence="9 10">
    <name type="scientific">Protea cynaroides</name>
    <dbReference type="NCBI Taxonomy" id="273540"/>
    <lineage>
        <taxon>Eukaryota</taxon>
        <taxon>Viridiplantae</taxon>
        <taxon>Streptophyta</taxon>
        <taxon>Embryophyta</taxon>
        <taxon>Tracheophyta</taxon>
        <taxon>Spermatophyta</taxon>
        <taxon>Magnoliopsida</taxon>
        <taxon>Proteales</taxon>
        <taxon>Proteaceae</taxon>
        <taxon>Protea</taxon>
    </lineage>
</organism>
<protein>
    <recommendedName>
        <fullName evidence="8">LysM domain-containing protein</fullName>
    </recommendedName>
</protein>
<dbReference type="GO" id="GO:0005886">
    <property type="term" value="C:plasma membrane"/>
    <property type="evidence" value="ECO:0007669"/>
    <property type="project" value="UniProtKB-SubCell"/>
</dbReference>
<keyword evidence="4" id="KW-0732">Signal</keyword>
<evidence type="ECO:0000256" key="3">
    <source>
        <dbReference type="ARBA" id="ARBA00022692"/>
    </source>
</evidence>
<keyword evidence="2" id="KW-1003">Cell membrane</keyword>
<evidence type="ECO:0000256" key="6">
    <source>
        <dbReference type="ARBA" id="ARBA00023136"/>
    </source>
</evidence>
<dbReference type="Proteomes" id="UP001141806">
    <property type="component" value="Unassembled WGS sequence"/>
</dbReference>
<evidence type="ECO:0000313" key="9">
    <source>
        <dbReference type="EMBL" id="KAJ4961035.1"/>
    </source>
</evidence>
<evidence type="ECO:0000256" key="5">
    <source>
        <dbReference type="ARBA" id="ARBA00022989"/>
    </source>
</evidence>
<gene>
    <name evidence="9" type="ORF">NE237_020945</name>
</gene>
<evidence type="ECO:0000256" key="2">
    <source>
        <dbReference type="ARBA" id="ARBA00022475"/>
    </source>
</evidence>
<sequence>MTALRILILASLLKFYLLLMAAAVRRRLVFLSVLLSFFINGAKATCSSSCNLALASYYVWDQSNLTIIAFCFPFSHCDCINGEYLAHLFTYTVKPNDTYDIIAKKYYSNLTTTEWLQSWNSYPALNIPNNAQLNVTVNFYCGNTNVSNAYGLFVTYPLRPGDTLY</sequence>
<evidence type="ECO:0000256" key="4">
    <source>
        <dbReference type="ARBA" id="ARBA00022729"/>
    </source>
</evidence>
<dbReference type="GO" id="GO:0019199">
    <property type="term" value="F:transmembrane receptor protein kinase activity"/>
    <property type="evidence" value="ECO:0007669"/>
    <property type="project" value="InterPro"/>
</dbReference>
<comment type="caution">
    <text evidence="9">The sequence shown here is derived from an EMBL/GenBank/DDBJ whole genome shotgun (WGS) entry which is preliminary data.</text>
</comment>
<dbReference type="InterPro" id="IPR044812">
    <property type="entry name" value="CERK1/LYK3-like"/>
</dbReference>
<evidence type="ECO:0000256" key="1">
    <source>
        <dbReference type="ARBA" id="ARBA00004162"/>
    </source>
</evidence>